<gene>
    <name evidence="1" type="ORF">I316_02297</name>
</gene>
<protein>
    <submittedName>
        <fullName evidence="1">Uncharacterized protein</fullName>
    </submittedName>
</protein>
<dbReference type="EMBL" id="KI669497">
    <property type="protein sequence ID" value="OCF35804.1"/>
    <property type="molecule type" value="Genomic_DNA"/>
</dbReference>
<dbReference type="AlphaFoldDB" id="A0A1B9GXN1"/>
<evidence type="ECO:0000313" key="2">
    <source>
        <dbReference type="Proteomes" id="UP000092666"/>
    </source>
</evidence>
<accession>A0A1B9GXN1</accession>
<reference evidence="1 2" key="1">
    <citation type="submission" date="2013-07" db="EMBL/GenBank/DDBJ databases">
        <title>The Genome Sequence of Cryptococcus heveanensis BCC8398.</title>
        <authorList>
            <consortium name="The Broad Institute Genome Sequencing Platform"/>
            <person name="Cuomo C."/>
            <person name="Litvintseva A."/>
            <person name="Chen Y."/>
            <person name="Heitman J."/>
            <person name="Sun S."/>
            <person name="Springer D."/>
            <person name="Dromer F."/>
            <person name="Young S.K."/>
            <person name="Zeng Q."/>
            <person name="Gargeya S."/>
            <person name="Fitzgerald M."/>
            <person name="Abouelleil A."/>
            <person name="Alvarado L."/>
            <person name="Berlin A.M."/>
            <person name="Chapman S.B."/>
            <person name="Dewar J."/>
            <person name="Goldberg J."/>
            <person name="Griggs A."/>
            <person name="Gujja S."/>
            <person name="Hansen M."/>
            <person name="Howarth C."/>
            <person name="Imamovic A."/>
            <person name="Larimer J."/>
            <person name="McCowan C."/>
            <person name="Murphy C."/>
            <person name="Pearson M."/>
            <person name="Priest M."/>
            <person name="Roberts A."/>
            <person name="Saif S."/>
            <person name="Shea T."/>
            <person name="Sykes S."/>
            <person name="Wortman J."/>
            <person name="Nusbaum C."/>
            <person name="Birren B."/>
        </authorList>
    </citation>
    <scope>NUCLEOTIDE SEQUENCE [LARGE SCALE GENOMIC DNA]</scope>
    <source>
        <strain evidence="1 2">BCC8398</strain>
    </source>
</reference>
<keyword evidence="2" id="KW-1185">Reference proteome</keyword>
<proteinExistence type="predicted"/>
<name>A0A1B9GXN1_9TREE</name>
<organism evidence="1 2">
    <name type="scientific">Kwoniella heveanensis BCC8398</name>
    <dbReference type="NCBI Taxonomy" id="1296120"/>
    <lineage>
        <taxon>Eukaryota</taxon>
        <taxon>Fungi</taxon>
        <taxon>Dikarya</taxon>
        <taxon>Basidiomycota</taxon>
        <taxon>Agaricomycotina</taxon>
        <taxon>Tremellomycetes</taxon>
        <taxon>Tremellales</taxon>
        <taxon>Cryptococcaceae</taxon>
        <taxon>Kwoniella</taxon>
    </lineage>
</organism>
<sequence>MTYSMKTFLLESIWPQGRAAPRDVQLFTQKPEQSRYGDDDNQGSFTKDGGIGGDACQVFVTPSTVAALAAKPRLDIYIVHPSFEGIDDATLQSLLQAYPPKGIVLLEDIVKVKVKVNVEFNN</sequence>
<reference evidence="2" key="2">
    <citation type="submission" date="2013-12" db="EMBL/GenBank/DDBJ databases">
        <title>Evolution of pathogenesis and genome organization in the Tremellales.</title>
        <authorList>
            <person name="Cuomo C."/>
            <person name="Litvintseva A."/>
            <person name="Heitman J."/>
            <person name="Chen Y."/>
            <person name="Sun S."/>
            <person name="Springer D."/>
            <person name="Dromer F."/>
            <person name="Young S."/>
            <person name="Zeng Q."/>
            <person name="Chapman S."/>
            <person name="Gujja S."/>
            <person name="Saif S."/>
            <person name="Birren B."/>
        </authorList>
    </citation>
    <scope>NUCLEOTIDE SEQUENCE [LARGE SCALE GENOMIC DNA]</scope>
    <source>
        <strain evidence="2">BCC8398</strain>
    </source>
</reference>
<dbReference type="Proteomes" id="UP000092666">
    <property type="component" value="Unassembled WGS sequence"/>
</dbReference>
<evidence type="ECO:0000313" key="1">
    <source>
        <dbReference type="EMBL" id="OCF35804.1"/>
    </source>
</evidence>